<dbReference type="InterPro" id="IPR001373">
    <property type="entry name" value="Cullin_N"/>
</dbReference>
<evidence type="ECO:0000313" key="3">
    <source>
        <dbReference type="EMBL" id="CAG1838940.1"/>
    </source>
</evidence>
<feature type="domain" description="Cullin N-terminal" evidence="2">
    <location>
        <begin position="33"/>
        <end position="108"/>
    </location>
</feature>
<dbReference type="AlphaFoldDB" id="A0A8D6ZYT1"/>
<reference evidence="3" key="1">
    <citation type="submission" date="2021-03" db="EMBL/GenBank/DDBJ databases">
        <authorList>
            <consortium name="Genoscope - CEA"/>
            <person name="William W."/>
        </authorList>
    </citation>
    <scope>NUCLEOTIDE SEQUENCE</scope>
    <source>
        <strain evidence="3">Doubled-haploid Pahang</strain>
    </source>
</reference>
<dbReference type="GO" id="GO:0031625">
    <property type="term" value="F:ubiquitin protein ligase binding"/>
    <property type="evidence" value="ECO:0007669"/>
    <property type="project" value="InterPro"/>
</dbReference>
<accession>A0A8D6ZYT1</accession>
<evidence type="ECO:0000259" key="2">
    <source>
        <dbReference type="Pfam" id="PF00888"/>
    </source>
</evidence>
<dbReference type="SUPFAM" id="SSF74788">
    <property type="entry name" value="Cullin repeat-like"/>
    <property type="match status" value="1"/>
</dbReference>
<dbReference type="GO" id="GO:0006511">
    <property type="term" value="P:ubiquitin-dependent protein catabolic process"/>
    <property type="evidence" value="ECO:0007669"/>
    <property type="project" value="InterPro"/>
</dbReference>
<dbReference type="InterPro" id="IPR016159">
    <property type="entry name" value="Cullin_repeat-like_dom_sf"/>
</dbReference>
<dbReference type="EMBL" id="HG996470">
    <property type="protein sequence ID" value="CAG1838940.1"/>
    <property type="molecule type" value="Genomic_DNA"/>
</dbReference>
<dbReference type="Pfam" id="PF00888">
    <property type="entry name" value="Cullin"/>
    <property type="match status" value="1"/>
</dbReference>
<protein>
    <submittedName>
        <fullName evidence="3">(wild Malaysian banana) hypothetical protein</fullName>
    </submittedName>
</protein>
<dbReference type="Gene3D" id="1.20.1310.10">
    <property type="entry name" value="Cullin Repeats"/>
    <property type="match status" value="1"/>
</dbReference>
<gene>
    <name evidence="3" type="ORF">GSMUA_271170.1</name>
</gene>
<proteinExistence type="inferred from homology"/>
<organism evidence="3">
    <name type="scientific">Musa acuminata subsp. malaccensis</name>
    <name type="common">Wild banana</name>
    <name type="synonym">Musa malaccensis</name>
    <dbReference type="NCBI Taxonomy" id="214687"/>
    <lineage>
        <taxon>Eukaryota</taxon>
        <taxon>Viridiplantae</taxon>
        <taxon>Streptophyta</taxon>
        <taxon>Embryophyta</taxon>
        <taxon>Tracheophyta</taxon>
        <taxon>Spermatophyta</taxon>
        <taxon>Magnoliopsida</taxon>
        <taxon>Liliopsida</taxon>
        <taxon>Zingiberales</taxon>
        <taxon>Musaceae</taxon>
        <taxon>Musa</taxon>
    </lineage>
</organism>
<comment type="similarity">
    <text evidence="1">Belongs to the cullin family.</text>
</comment>
<evidence type="ECO:0000256" key="1">
    <source>
        <dbReference type="ARBA" id="ARBA00006019"/>
    </source>
</evidence>
<name>A0A8D6ZYT1_MUSAM</name>
<sequence length="192" mass="22356">MSGNFGFVELEEGWQILEMAFTKASKILEGYIDVRFTPEEYMNYYECVYRMCTQRPFQYAGVLCNRYKSKLEECIRSTVFPFLKDKHGHTLLRDLLKMWSNYKIMVHRLVSPILSDALKSVATDLRNQGEDIDIYLLRSIMSFIGEAEVAVPGFGNLFEVAIVYLSSSYNSRELYDFSPRSVMVHILVIWHA</sequence>